<reference evidence="9 10" key="1">
    <citation type="submission" date="2016-10" db="EMBL/GenBank/DDBJ databases">
        <authorList>
            <person name="de Groot N.N."/>
        </authorList>
    </citation>
    <scope>NUCLEOTIDE SEQUENCE [LARGE SCALE GENOMIC DNA]</scope>
    <source>
        <strain evidence="9 10">DSM 16199</strain>
    </source>
</reference>
<accession>A0A1I4EAX1</accession>
<evidence type="ECO:0000256" key="1">
    <source>
        <dbReference type="ARBA" id="ARBA00007198"/>
    </source>
</evidence>
<name>A0A1I4EAX1_9RHOB</name>
<dbReference type="PANTHER" id="PTHR30041:SF5">
    <property type="entry name" value="ARSENATE REDUCTASE-RELATED"/>
    <property type="match status" value="1"/>
</dbReference>
<dbReference type="InterPro" id="IPR006659">
    <property type="entry name" value="Arsenate_reductase"/>
</dbReference>
<dbReference type="GO" id="GO:0008794">
    <property type="term" value="F:arsenate reductase (glutaredoxin) activity"/>
    <property type="evidence" value="ECO:0007669"/>
    <property type="project" value="UniProtKB-UniRule"/>
</dbReference>
<evidence type="ECO:0000313" key="10">
    <source>
        <dbReference type="Proteomes" id="UP000199550"/>
    </source>
</evidence>
<evidence type="ECO:0000313" key="9">
    <source>
        <dbReference type="EMBL" id="SFL02339.1"/>
    </source>
</evidence>
<dbReference type="Pfam" id="PF03960">
    <property type="entry name" value="ArsC"/>
    <property type="match status" value="1"/>
</dbReference>
<protein>
    <recommendedName>
        <fullName evidence="5 7">Arsenate reductase</fullName>
        <ecNumber evidence="4 7">1.20.4.1</ecNumber>
    </recommendedName>
</protein>
<dbReference type="InterPro" id="IPR006660">
    <property type="entry name" value="Arsenate_reductase-like"/>
</dbReference>
<evidence type="ECO:0000256" key="7">
    <source>
        <dbReference type="RuleBase" id="RU362029"/>
    </source>
</evidence>
<dbReference type="EMBL" id="FOTF01000006">
    <property type="protein sequence ID" value="SFL02339.1"/>
    <property type="molecule type" value="Genomic_DNA"/>
</dbReference>
<dbReference type="InterPro" id="IPR036249">
    <property type="entry name" value="Thioredoxin-like_sf"/>
</dbReference>
<dbReference type="Gene3D" id="3.40.30.10">
    <property type="entry name" value="Glutaredoxin"/>
    <property type="match status" value="1"/>
</dbReference>
<proteinExistence type="inferred from homology"/>
<evidence type="ECO:0000256" key="8">
    <source>
        <dbReference type="SAM" id="MobiDB-lite"/>
    </source>
</evidence>
<dbReference type="PANTHER" id="PTHR30041">
    <property type="entry name" value="ARSENATE REDUCTASE"/>
    <property type="match status" value="1"/>
</dbReference>
<gene>
    <name evidence="9" type="ORF">SAMN04488004_106119</name>
</gene>
<evidence type="ECO:0000256" key="5">
    <source>
        <dbReference type="ARBA" id="ARBA00039879"/>
    </source>
</evidence>
<dbReference type="Proteomes" id="UP000199550">
    <property type="component" value="Unassembled WGS sequence"/>
</dbReference>
<keyword evidence="2" id="KW-0059">Arsenical resistance</keyword>
<comment type="catalytic activity">
    <reaction evidence="7">
        <text>[glutaredoxin]-dithiol + arsenate + glutathione + H(+) = glutathionyl-S-S-[glutaredoxin] + arsenite + H2O</text>
        <dbReference type="Rhea" id="RHEA:22016"/>
        <dbReference type="Rhea" id="RHEA-COMP:10729"/>
        <dbReference type="Rhea" id="RHEA-COMP:17668"/>
        <dbReference type="ChEBI" id="CHEBI:15377"/>
        <dbReference type="ChEBI" id="CHEBI:15378"/>
        <dbReference type="ChEBI" id="CHEBI:29242"/>
        <dbReference type="ChEBI" id="CHEBI:29950"/>
        <dbReference type="ChEBI" id="CHEBI:48597"/>
        <dbReference type="ChEBI" id="CHEBI:57925"/>
        <dbReference type="ChEBI" id="CHEBI:146199"/>
        <dbReference type="EC" id="1.20.4.1"/>
    </reaction>
</comment>
<dbReference type="GO" id="GO:0046685">
    <property type="term" value="P:response to arsenic-containing substance"/>
    <property type="evidence" value="ECO:0007669"/>
    <property type="project" value="UniProtKB-KW"/>
</dbReference>
<keyword evidence="3 7" id="KW-0560">Oxidoreductase</keyword>
<dbReference type="AlphaFoldDB" id="A0A1I4EAX1"/>
<dbReference type="RefSeq" id="WP_090187513.1">
    <property type="nucleotide sequence ID" value="NZ_CAXIDI010000020.1"/>
</dbReference>
<dbReference type="SUPFAM" id="SSF52833">
    <property type="entry name" value="Thioredoxin-like"/>
    <property type="match status" value="1"/>
</dbReference>
<dbReference type="STRING" id="195913.SAMN04488004_106119"/>
<comment type="similarity">
    <text evidence="1 6 7">Belongs to the ArsC family.</text>
</comment>
<evidence type="ECO:0000256" key="3">
    <source>
        <dbReference type="ARBA" id="ARBA00023002"/>
    </source>
</evidence>
<dbReference type="PROSITE" id="PS51353">
    <property type="entry name" value="ARSC"/>
    <property type="match status" value="1"/>
</dbReference>
<dbReference type="OrthoDB" id="9790554at2"/>
<sequence>MTIVIHHNPDCGTSRNVLAIITAAGQTPTVIPYLDTGWTRPQLLALFAAAGLTPRTALRTSKSPAAELGLLDPAVGDDALLDAMIQHPILVNRPIVCSPKGVRLCRPSEAVLDLLDRLPPGPMTKEDGTPLIDAEGNRLD</sequence>
<evidence type="ECO:0000256" key="4">
    <source>
        <dbReference type="ARBA" id="ARBA00038969"/>
    </source>
</evidence>
<evidence type="ECO:0000256" key="6">
    <source>
        <dbReference type="PROSITE-ProRule" id="PRU01282"/>
    </source>
</evidence>
<dbReference type="NCBIfam" id="TIGR00014">
    <property type="entry name" value="arsC"/>
    <property type="match status" value="1"/>
</dbReference>
<dbReference type="CDD" id="cd03034">
    <property type="entry name" value="ArsC_ArsC"/>
    <property type="match status" value="1"/>
</dbReference>
<dbReference type="EC" id="1.20.4.1" evidence="4 7"/>
<evidence type="ECO:0000256" key="2">
    <source>
        <dbReference type="ARBA" id="ARBA00022849"/>
    </source>
</evidence>
<dbReference type="GeneID" id="97891372"/>
<keyword evidence="10" id="KW-1185">Reference proteome</keyword>
<organism evidence="9 10">
    <name type="scientific">Loktanella salsilacus</name>
    <dbReference type="NCBI Taxonomy" id="195913"/>
    <lineage>
        <taxon>Bacteria</taxon>
        <taxon>Pseudomonadati</taxon>
        <taxon>Pseudomonadota</taxon>
        <taxon>Alphaproteobacteria</taxon>
        <taxon>Rhodobacterales</taxon>
        <taxon>Roseobacteraceae</taxon>
        <taxon>Loktanella</taxon>
    </lineage>
</organism>
<feature type="region of interest" description="Disordered" evidence="8">
    <location>
        <begin position="117"/>
        <end position="140"/>
    </location>
</feature>